<keyword evidence="1" id="KW-0812">Transmembrane</keyword>
<dbReference type="InterPro" id="IPR038350">
    <property type="entry name" value="Orai_sf"/>
</dbReference>
<dbReference type="Proteomes" id="UP001515480">
    <property type="component" value="Unassembled WGS sequence"/>
</dbReference>
<keyword evidence="1" id="KW-0472">Membrane</keyword>
<organism evidence="2 3">
    <name type="scientific">Prymnesium parvum</name>
    <name type="common">Toxic golden alga</name>
    <dbReference type="NCBI Taxonomy" id="97485"/>
    <lineage>
        <taxon>Eukaryota</taxon>
        <taxon>Haptista</taxon>
        <taxon>Haptophyta</taxon>
        <taxon>Prymnesiophyceae</taxon>
        <taxon>Prymnesiales</taxon>
        <taxon>Prymnesiaceae</taxon>
        <taxon>Prymnesium</taxon>
    </lineage>
</organism>
<proteinExistence type="predicted"/>
<feature type="transmembrane region" description="Helical" evidence="1">
    <location>
        <begin position="211"/>
        <end position="238"/>
    </location>
</feature>
<gene>
    <name evidence="2" type="ORF">AB1Y20_017712</name>
</gene>
<sequence>MLEAGWAQFRGEYFRLRVELASKELEYLTSRFNSLVLAASVLAGFAFTALVELDINEEIGTNLEKAGYEWMEEVYYINVACTMAFSLYIIVIASVAIMKAQRMAVHGNVDMAAIQSELPDMLGGAEGMIDGHDSHEPPADRRADVTQSISSLPSNVDSQRNDDVQQALQAMRAVQPSLLISFGFSLFNFVLAAVAMGWIKTVSLHLSSGYAMNHMALALSCVFVALLFSLAGVTLWMWRLFRVKKYHTGNMASPSPYLQQLRQPLVPSSAGAVR</sequence>
<protein>
    <submittedName>
        <fullName evidence="2">Uncharacterized protein</fullName>
    </submittedName>
</protein>
<evidence type="ECO:0000256" key="1">
    <source>
        <dbReference type="SAM" id="Phobius"/>
    </source>
</evidence>
<feature type="transmembrane region" description="Helical" evidence="1">
    <location>
        <begin position="178"/>
        <end position="199"/>
    </location>
</feature>
<evidence type="ECO:0000313" key="3">
    <source>
        <dbReference type="Proteomes" id="UP001515480"/>
    </source>
</evidence>
<evidence type="ECO:0000313" key="2">
    <source>
        <dbReference type="EMBL" id="KAL1522739.1"/>
    </source>
</evidence>
<keyword evidence="1" id="KW-1133">Transmembrane helix</keyword>
<keyword evidence="3" id="KW-1185">Reference proteome</keyword>
<name>A0AB34JME6_PRYPA</name>
<comment type="caution">
    <text evidence="2">The sequence shown here is derived from an EMBL/GenBank/DDBJ whole genome shotgun (WGS) entry which is preliminary data.</text>
</comment>
<dbReference type="EMBL" id="JBGBPQ010000006">
    <property type="protein sequence ID" value="KAL1522739.1"/>
    <property type="molecule type" value="Genomic_DNA"/>
</dbReference>
<dbReference type="Gene3D" id="1.20.140.140">
    <property type="entry name" value="Calcium release-activated calcium channel protein Orai"/>
    <property type="match status" value="1"/>
</dbReference>
<feature type="transmembrane region" description="Helical" evidence="1">
    <location>
        <begin position="32"/>
        <end position="55"/>
    </location>
</feature>
<reference evidence="2 3" key="1">
    <citation type="journal article" date="2024" name="Science">
        <title>Giant polyketide synthase enzymes in the biosynthesis of giant marine polyether toxins.</title>
        <authorList>
            <person name="Fallon T.R."/>
            <person name="Shende V.V."/>
            <person name="Wierzbicki I.H."/>
            <person name="Pendleton A.L."/>
            <person name="Watervoot N.F."/>
            <person name="Auber R.P."/>
            <person name="Gonzalez D.J."/>
            <person name="Wisecaver J.H."/>
            <person name="Moore B.S."/>
        </authorList>
    </citation>
    <scope>NUCLEOTIDE SEQUENCE [LARGE SCALE GENOMIC DNA]</scope>
    <source>
        <strain evidence="2 3">12B1</strain>
    </source>
</reference>
<accession>A0AB34JME6</accession>
<dbReference type="AlphaFoldDB" id="A0AB34JME6"/>
<feature type="transmembrane region" description="Helical" evidence="1">
    <location>
        <begin position="75"/>
        <end position="97"/>
    </location>
</feature>